<dbReference type="Proteomes" id="UP000222564">
    <property type="component" value="Unassembled WGS sequence"/>
</dbReference>
<evidence type="ECO:0000313" key="1">
    <source>
        <dbReference type="EMBL" id="PHJ37360.1"/>
    </source>
</evidence>
<organism evidence="1 2">
    <name type="scientific">Desulforamulus profundi</name>
    <dbReference type="NCBI Taxonomy" id="1383067"/>
    <lineage>
        <taxon>Bacteria</taxon>
        <taxon>Bacillati</taxon>
        <taxon>Bacillota</taxon>
        <taxon>Clostridia</taxon>
        <taxon>Eubacteriales</taxon>
        <taxon>Peptococcaceae</taxon>
        <taxon>Desulforamulus</taxon>
    </lineage>
</organism>
<evidence type="ECO:0000313" key="2">
    <source>
        <dbReference type="Proteomes" id="UP000222564"/>
    </source>
</evidence>
<accession>A0A2C6LGQ6</accession>
<reference evidence="1 2" key="1">
    <citation type="submission" date="2013-09" db="EMBL/GenBank/DDBJ databases">
        <title>Biodegradation of hydrocarbons in the deep terrestrial subsurface : characterization of a microbial consortium composed of two Desulfotomaculum species originating from a deep geological formation.</title>
        <authorList>
            <person name="Aullo T."/>
            <person name="Berlendis S."/>
            <person name="Lascourreges J.-F."/>
            <person name="Dessort D."/>
            <person name="Saint-Laurent S."/>
            <person name="Schraauwers B."/>
            <person name="Mas J."/>
            <person name="Magot M."/>
            <person name="Ranchou-Peyruse A."/>
        </authorList>
    </citation>
    <scope>NUCLEOTIDE SEQUENCE [LARGE SCALE GENOMIC DNA]</scope>
    <source>
        <strain evidence="1 2">Bs107</strain>
    </source>
</reference>
<gene>
    <name evidence="1" type="ORF">P378_16995</name>
</gene>
<proteinExistence type="predicted"/>
<name>A0A2C6LGQ6_9FIRM</name>
<dbReference type="RefSeq" id="WP_274378738.1">
    <property type="nucleotide sequence ID" value="NZ_AWQQ01000095.1"/>
</dbReference>
<dbReference type="EMBL" id="AWQQ01000095">
    <property type="protein sequence ID" value="PHJ37360.1"/>
    <property type="molecule type" value="Genomic_DNA"/>
</dbReference>
<dbReference type="AlphaFoldDB" id="A0A2C6LGQ6"/>
<keyword evidence="2" id="KW-1185">Reference proteome</keyword>
<protein>
    <submittedName>
        <fullName evidence="1">Uncharacterized protein</fullName>
    </submittedName>
</protein>
<comment type="caution">
    <text evidence="1">The sequence shown here is derived from an EMBL/GenBank/DDBJ whole genome shotgun (WGS) entry which is preliminary data.</text>
</comment>
<sequence length="42" mass="4980">MTTEYKYNDIILWDQAGENVITLQMDKEKIIAIKVLPVNKIW</sequence>